<proteinExistence type="inferred from homology"/>
<evidence type="ECO:0000256" key="4">
    <source>
        <dbReference type="ARBA" id="ARBA00023239"/>
    </source>
</evidence>
<dbReference type="EC" id="4.6.1.16" evidence="2"/>
<dbReference type="PANTHER" id="PTHR13070:SF0">
    <property type="entry name" value="TRNA-SPLICING ENDONUCLEASE SUBUNIT SEN34"/>
    <property type="match status" value="1"/>
</dbReference>
<dbReference type="AlphaFoldDB" id="A0A0B1SI32"/>
<feature type="domain" description="tRNA intron endonuclease catalytic" evidence="8">
    <location>
        <begin position="169"/>
        <end position="245"/>
    </location>
</feature>
<dbReference type="SUPFAM" id="SSF53032">
    <property type="entry name" value="tRNA-intron endonuclease catalytic domain-like"/>
    <property type="match status" value="1"/>
</dbReference>
<evidence type="ECO:0000256" key="3">
    <source>
        <dbReference type="ARBA" id="ARBA00022694"/>
    </source>
</evidence>
<keyword evidence="9" id="KW-0378">Hydrolase</keyword>
<dbReference type="Proteomes" id="UP000053660">
    <property type="component" value="Unassembled WGS sequence"/>
</dbReference>
<accession>A0A0B1SI32</accession>
<evidence type="ECO:0000259" key="8">
    <source>
        <dbReference type="Pfam" id="PF01974"/>
    </source>
</evidence>
<dbReference type="GO" id="GO:0000379">
    <property type="term" value="P:tRNA-type intron splice site recognition and cleavage"/>
    <property type="evidence" value="ECO:0007669"/>
    <property type="project" value="TreeGrafter"/>
</dbReference>
<evidence type="ECO:0000313" key="9">
    <source>
        <dbReference type="EMBL" id="KHJ85003.1"/>
    </source>
</evidence>
<dbReference type="CDD" id="cd22363">
    <property type="entry name" value="tRNA-intron_lyase_C"/>
    <property type="match status" value="1"/>
</dbReference>
<name>A0A0B1SI32_OESDE</name>
<keyword evidence="9" id="KW-0255">Endonuclease</keyword>
<dbReference type="OrthoDB" id="10256176at2759"/>
<protein>
    <recommendedName>
        <fullName evidence="2">tRNA-intron lyase</fullName>
        <ecNumber evidence="2">4.6.1.16</ecNumber>
    </recommendedName>
</protein>
<feature type="signal peptide" evidence="7">
    <location>
        <begin position="1"/>
        <end position="25"/>
    </location>
</feature>
<dbReference type="InterPro" id="IPR006676">
    <property type="entry name" value="tRNA_splic"/>
</dbReference>
<dbReference type="GO" id="GO:0005634">
    <property type="term" value="C:nucleus"/>
    <property type="evidence" value="ECO:0007669"/>
    <property type="project" value="UniProtKB-ARBA"/>
</dbReference>
<evidence type="ECO:0000256" key="1">
    <source>
        <dbReference type="ARBA" id="ARBA00008078"/>
    </source>
</evidence>
<gene>
    <name evidence="9" type="ORF">OESDEN_15276</name>
</gene>
<dbReference type="GO" id="GO:0003676">
    <property type="term" value="F:nucleic acid binding"/>
    <property type="evidence" value="ECO:0007669"/>
    <property type="project" value="InterPro"/>
</dbReference>
<dbReference type="GO" id="GO:0000213">
    <property type="term" value="F:tRNA-intron lyase activity"/>
    <property type="evidence" value="ECO:0007669"/>
    <property type="project" value="UniProtKB-EC"/>
</dbReference>
<evidence type="ECO:0000256" key="2">
    <source>
        <dbReference type="ARBA" id="ARBA00012573"/>
    </source>
</evidence>
<dbReference type="EMBL" id="KN565790">
    <property type="protein sequence ID" value="KHJ85003.1"/>
    <property type="molecule type" value="Genomic_DNA"/>
</dbReference>
<comment type="similarity">
    <text evidence="1">Belongs to the tRNA-intron endonuclease family.</text>
</comment>
<keyword evidence="10" id="KW-1185">Reference proteome</keyword>
<keyword evidence="4" id="KW-0456">Lyase</keyword>
<feature type="compositionally biased region" description="Low complexity" evidence="6">
    <location>
        <begin position="111"/>
        <end position="123"/>
    </location>
</feature>
<dbReference type="InterPro" id="IPR011856">
    <property type="entry name" value="tRNA_endonuc-like_dom_sf"/>
</dbReference>
<feature type="chain" id="PRO_5002060970" description="tRNA-intron lyase" evidence="7">
    <location>
        <begin position="26"/>
        <end position="265"/>
    </location>
</feature>
<keyword evidence="9" id="KW-0540">Nuclease</keyword>
<keyword evidence="3" id="KW-0819">tRNA processing</keyword>
<comment type="catalytic activity">
    <reaction evidence="5">
        <text>pretRNA = a 3'-half-tRNA molecule with a 5'-OH end + a 5'-half-tRNA molecule with a 2',3'-cyclic phosphate end + an intron with a 2',3'-cyclic phosphate and a 5'-hydroxyl terminus.</text>
        <dbReference type="EC" id="4.6.1.16"/>
    </reaction>
</comment>
<dbReference type="InterPro" id="IPR006677">
    <property type="entry name" value="tRNA_intron_Endonuc_cat-like"/>
</dbReference>
<organism evidence="9 10">
    <name type="scientific">Oesophagostomum dentatum</name>
    <name type="common">Nodular worm</name>
    <dbReference type="NCBI Taxonomy" id="61180"/>
    <lineage>
        <taxon>Eukaryota</taxon>
        <taxon>Metazoa</taxon>
        <taxon>Ecdysozoa</taxon>
        <taxon>Nematoda</taxon>
        <taxon>Chromadorea</taxon>
        <taxon>Rhabditida</taxon>
        <taxon>Rhabditina</taxon>
        <taxon>Rhabditomorpha</taxon>
        <taxon>Strongyloidea</taxon>
        <taxon>Strongylidae</taxon>
        <taxon>Oesophagostomum</taxon>
    </lineage>
</organism>
<dbReference type="PANTHER" id="PTHR13070">
    <property type="entry name" value="TRNA-SPLICING ENDONUCLEASE SUBUNIT SEN34-RELATED"/>
    <property type="match status" value="1"/>
</dbReference>
<dbReference type="InterPro" id="IPR036167">
    <property type="entry name" value="tRNA_intron_Endo_cat-like_sf"/>
</dbReference>
<dbReference type="Pfam" id="PF01974">
    <property type="entry name" value="tRNA_int_endo"/>
    <property type="match status" value="1"/>
</dbReference>
<feature type="non-terminal residue" evidence="9">
    <location>
        <position position="1"/>
    </location>
</feature>
<evidence type="ECO:0000313" key="10">
    <source>
        <dbReference type="Proteomes" id="UP000053660"/>
    </source>
</evidence>
<evidence type="ECO:0000256" key="5">
    <source>
        <dbReference type="ARBA" id="ARBA00034031"/>
    </source>
</evidence>
<sequence length="265" mass="30222">LCICSRCSSFITAFLIVQRAALVTAATIQTTDDIESKSVIPLQNYITVDYVNDSFIVLDENEAKKLKDDWRMITQNNGERSPHFLSPEQVAVLALYGNVLFDSSETRESFTAEASTTSTSNAEVGDSSSTNESTRKLVEFKKIDTSKGQHRWLDDFDVPLPSTRDHRAREVIFHDLWRKGYYLTSGEQFGCAYLVYEGLPGKVHAKYLLEYIQEDNDVSMMDMVSLVRVATQVKKDLLLAIIASDSHQPHYLKFEWFKPYSKEFE</sequence>
<evidence type="ECO:0000256" key="6">
    <source>
        <dbReference type="SAM" id="MobiDB-lite"/>
    </source>
</evidence>
<dbReference type="NCBIfam" id="TIGR00324">
    <property type="entry name" value="endA"/>
    <property type="match status" value="1"/>
</dbReference>
<evidence type="ECO:0000256" key="7">
    <source>
        <dbReference type="SAM" id="SignalP"/>
    </source>
</evidence>
<reference evidence="9 10" key="1">
    <citation type="submission" date="2014-03" db="EMBL/GenBank/DDBJ databases">
        <title>Draft genome of the hookworm Oesophagostomum dentatum.</title>
        <authorList>
            <person name="Mitreva M."/>
        </authorList>
    </citation>
    <scope>NUCLEOTIDE SEQUENCE [LARGE SCALE GENOMIC DNA]</scope>
    <source>
        <strain evidence="9 10">OD-Hann</strain>
    </source>
</reference>
<keyword evidence="7" id="KW-0732">Signal</keyword>
<feature type="region of interest" description="Disordered" evidence="6">
    <location>
        <begin position="111"/>
        <end position="131"/>
    </location>
</feature>
<dbReference type="Gene3D" id="3.40.1350.10">
    <property type="match status" value="1"/>
</dbReference>